<dbReference type="SMART" id="SM00277">
    <property type="entry name" value="GRAN"/>
    <property type="match status" value="1"/>
</dbReference>
<reference evidence="5 6" key="1">
    <citation type="journal article" date="2019" name="PLoS Biol.">
        <title>Sex chromosomes control vertical transmission of feminizing Wolbachia symbionts in an isopod.</title>
        <authorList>
            <person name="Becking T."/>
            <person name="Chebbi M.A."/>
            <person name="Giraud I."/>
            <person name="Moumen B."/>
            <person name="Laverre T."/>
            <person name="Caubet Y."/>
            <person name="Peccoud J."/>
            <person name="Gilbert C."/>
            <person name="Cordaux R."/>
        </authorList>
    </citation>
    <scope>NUCLEOTIDE SEQUENCE [LARGE SCALE GENOMIC DNA]</scope>
    <source>
        <strain evidence="5">ANa2</strain>
        <tissue evidence="5">Whole body excluding digestive tract and cuticle</tissue>
    </source>
</reference>
<dbReference type="Proteomes" id="UP000326759">
    <property type="component" value="Unassembled WGS sequence"/>
</dbReference>
<feature type="compositionally biased region" description="Acidic residues" evidence="2">
    <location>
        <begin position="83"/>
        <end position="98"/>
    </location>
</feature>
<evidence type="ECO:0000256" key="1">
    <source>
        <dbReference type="ARBA" id="ARBA00023157"/>
    </source>
</evidence>
<proteinExistence type="predicted"/>
<organism evidence="5 6">
    <name type="scientific">Armadillidium nasatum</name>
    <dbReference type="NCBI Taxonomy" id="96803"/>
    <lineage>
        <taxon>Eukaryota</taxon>
        <taxon>Metazoa</taxon>
        <taxon>Ecdysozoa</taxon>
        <taxon>Arthropoda</taxon>
        <taxon>Crustacea</taxon>
        <taxon>Multicrustacea</taxon>
        <taxon>Malacostraca</taxon>
        <taxon>Eumalacostraca</taxon>
        <taxon>Peracarida</taxon>
        <taxon>Isopoda</taxon>
        <taxon>Oniscidea</taxon>
        <taxon>Crinocheta</taxon>
        <taxon>Armadillidiidae</taxon>
        <taxon>Armadillidium</taxon>
    </lineage>
</organism>
<feature type="compositionally biased region" description="Basic and acidic residues" evidence="2">
    <location>
        <begin position="72"/>
        <end position="82"/>
    </location>
</feature>
<feature type="chain" id="PRO_5024429603" description="Granulins domain-containing protein" evidence="3">
    <location>
        <begin position="29"/>
        <end position="126"/>
    </location>
</feature>
<protein>
    <recommendedName>
        <fullName evidence="4">Granulins domain-containing protein</fullName>
    </recommendedName>
</protein>
<dbReference type="AlphaFoldDB" id="A0A5N5TMK3"/>
<feature type="domain" description="Granulins" evidence="4">
    <location>
        <begin position="26"/>
        <end position="72"/>
    </location>
</feature>
<dbReference type="EMBL" id="SEYY01000413">
    <property type="protein sequence ID" value="KAB7507331.1"/>
    <property type="molecule type" value="Genomic_DNA"/>
</dbReference>
<dbReference type="InterPro" id="IPR000118">
    <property type="entry name" value="Granulin"/>
</dbReference>
<dbReference type="OrthoDB" id="5854875at2759"/>
<evidence type="ECO:0000313" key="5">
    <source>
        <dbReference type="EMBL" id="KAB7507331.1"/>
    </source>
</evidence>
<accession>A0A5N5TMK3</accession>
<evidence type="ECO:0000259" key="4">
    <source>
        <dbReference type="SMART" id="SM00277"/>
    </source>
</evidence>
<sequence length="126" mass="14021">MPYMTKISKQTMRFLLILASVCVALCFAETCPNGQGCESKNGDVGCCPYKDAVCCSDKKSCCPKGVLEHQHAGDEKIEKDVSEVSEDEKNENDVSEVSEDENIEKYVSQVLNVYLSDLLYRSHLIT</sequence>
<feature type="region of interest" description="Disordered" evidence="2">
    <location>
        <begin position="72"/>
        <end position="98"/>
    </location>
</feature>
<dbReference type="Gene3D" id="2.10.25.160">
    <property type="entry name" value="Granulin"/>
    <property type="match status" value="1"/>
</dbReference>
<evidence type="ECO:0000256" key="2">
    <source>
        <dbReference type="SAM" id="MobiDB-lite"/>
    </source>
</evidence>
<dbReference type="InterPro" id="IPR037277">
    <property type="entry name" value="Granulin_sf"/>
</dbReference>
<keyword evidence="1" id="KW-1015">Disulfide bond</keyword>
<keyword evidence="6" id="KW-1185">Reference proteome</keyword>
<comment type="caution">
    <text evidence="5">The sequence shown here is derived from an EMBL/GenBank/DDBJ whole genome shotgun (WGS) entry which is preliminary data.</text>
</comment>
<evidence type="ECO:0000256" key="3">
    <source>
        <dbReference type="SAM" id="SignalP"/>
    </source>
</evidence>
<feature type="signal peptide" evidence="3">
    <location>
        <begin position="1"/>
        <end position="28"/>
    </location>
</feature>
<name>A0A5N5TMK3_9CRUS</name>
<dbReference type="Pfam" id="PF00396">
    <property type="entry name" value="Granulin"/>
    <property type="match status" value="1"/>
</dbReference>
<keyword evidence="3" id="KW-0732">Signal</keyword>
<evidence type="ECO:0000313" key="6">
    <source>
        <dbReference type="Proteomes" id="UP000326759"/>
    </source>
</evidence>
<gene>
    <name evidence="5" type="ORF">Anas_05055</name>
</gene>